<sequence length="82" mass="9521">MCICVDCHWVDRCSTYHAVETRHGVKHLTPTPDFAPLQPRINVHLRSRGLVTTVEWDVVACNSFLRDLGRWQRLRPREAVPT</sequence>
<dbReference type="Pfam" id="PF10718">
    <property type="entry name" value="Ycf34"/>
    <property type="match status" value="1"/>
</dbReference>
<dbReference type="EMBL" id="JXQG01000009">
    <property type="protein sequence ID" value="KKZ12879.1"/>
    <property type="molecule type" value="Genomic_DNA"/>
</dbReference>
<proteinExistence type="predicted"/>
<accession>A0A0G2HM69</accession>
<dbReference type="AlphaFoldDB" id="A0A0G2HM69"/>
<dbReference type="PATRIC" id="fig|1604020.3.peg.2109"/>
<evidence type="ECO:0000313" key="1">
    <source>
        <dbReference type="EMBL" id="KKZ12879.1"/>
    </source>
</evidence>
<name>A0A0G2HM69_9SYNE</name>
<gene>
    <name evidence="1" type="ORF">TE42_02540</name>
</gene>
<protein>
    <recommendedName>
        <fullName evidence="3">Ycf34</fullName>
    </recommendedName>
</protein>
<dbReference type="Proteomes" id="UP000035067">
    <property type="component" value="Unassembled WGS sequence"/>
</dbReference>
<evidence type="ECO:0000313" key="2">
    <source>
        <dbReference type="Proteomes" id="UP000035067"/>
    </source>
</evidence>
<organism evidence="1 2">
    <name type="scientific">Candidatus Synechococcus spongiarum SP3</name>
    <dbReference type="NCBI Taxonomy" id="1604020"/>
    <lineage>
        <taxon>Bacteria</taxon>
        <taxon>Bacillati</taxon>
        <taxon>Cyanobacteriota</taxon>
        <taxon>Cyanophyceae</taxon>
        <taxon>Synechococcales</taxon>
        <taxon>Synechococcaceae</taxon>
        <taxon>Synechococcus</taxon>
    </lineage>
</organism>
<dbReference type="InterPro" id="IPR019656">
    <property type="entry name" value="Uncharacterised_Ycf34"/>
</dbReference>
<reference evidence="1 2" key="1">
    <citation type="submission" date="2015-01" db="EMBL/GenBank/DDBJ databases">
        <title>Lifestyle Evolution in Cyanobacterial Symbionts of Sponges.</title>
        <authorList>
            <person name="Burgsdorf I."/>
            <person name="Slaby B.M."/>
            <person name="Handley K.M."/>
            <person name="Haber M."/>
            <person name="Blom J."/>
            <person name="Marshall C.W."/>
            <person name="Gilbert J.A."/>
            <person name="Hentschel U."/>
            <person name="Steindler L."/>
        </authorList>
    </citation>
    <scope>NUCLEOTIDE SEQUENCE [LARGE SCALE GENOMIC DNA]</scope>
    <source>
        <strain evidence="1">SP3</strain>
    </source>
</reference>
<comment type="caution">
    <text evidence="1">The sequence shown here is derived from an EMBL/GenBank/DDBJ whole genome shotgun (WGS) entry which is preliminary data.</text>
</comment>
<evidence type="ECO:0008006" key="3">
    <source>
        <dbReference type="Google" id="ProtNLM"/>
    </source>
</evidence>